<dbReference type="FunFam" id="3.40.50.10490:FF:000011">
    <property type="entry name" value="Arabinose 5-phosphate isomerase"/>
    <property type="match status" value="1"/>
</dbReference>
<dbReference type="AlphaFoldDB" id="A0A840G4T8"/>
<dbReference type="OrthoDB" id="9762536at2"/>
<dbReference type="GO" id="GO:0019146">
    <property type="term" value="F:arabinose-5-phosphate isomerase activity"/>
    <property type="evidence" value="ECO:0007669"/>
    <property type="project" value="UniProtKB-EC"/>
</dbReference>
<dbReference type="CDD" id="cd04604">
    <property type="entry name" value="CBS_pair_SIS_assoc"/>
    <property type="match status" value="1"/>
</dbReference>
<dbReference type="Pfam" id="PF01380">
    <property type="entry name" value="SIS"/>
    <property type="match status" value="1"/>
</dbReference>
<feature type="domain" description="SIS" evidence="9">
    <location>
        <begin position="39"/>
        <end position="182"/>
    </location>
</feature>
<evidence type="ECO:0000256" key="6">
    <source>
        <dbReference type="PIRSR" id="PIRSR004692-3"/>
    </source>
</evidence>
<feature type="binding site" evidence="5">
    <location>
        <position position="80"/>
    </location>
    <ligand>
        <name>Zn(2+)</name>
        <dbReference type="ChEBI" id="CHEBI:29105"/>
    </ligand>
</feature>
<dbReference type="RefSeq" id="WP_153115418.1">
    <property type="nucleotide sequence ID" value="NZ_JACIGE010000003.1"/>
</dbReference>
<organism evidence="10 11">
    <name type="scientific">Rhodocyclus tenuis</name>
    <name type="common">Rhodospirillum tenue</name>
    <dbReference type="NCBI Taxonomy" id="1066"/>
    <lineage>
        <taxon>Bacteria</taxon>
        <taxon>Pseudomonadati</taxon>
        <taxon>Pseudomonadota</taxon>
        <taxon>Betaproteobacteria</taxon>
        <taxon>Rhodocyclales</taxon>
        <taxon>Rhodocyclaceae</taxon>
        <taxon>Rhodocyclus</taxon>
    </lineage>
</organism>
<dbReference type="PANTHER" id="PTHR42745:SF1">
    <property type="entry name" value="ARABINOSE 5-PHOSPHATE ISOMERASE KDSD"/>
    <property type="match status" value="1"/>
</dbReference>
<dbReference type="GO" id="GO:1901135">
    <property type="term" value="P:carbohydrate derivative metabolic process"/>
    <property type="evidence" value="ECO:0007669"/>
    <property type="project" value="InterPro"/>
</dbReference>
<dbReference type="Pfam" id="PF00571">
    <property type="entry name" value="CBS"/>
    <property type="match status" value="2"/>
</dbReference>
<feature type="site" description="Catalytically relevant" evidence="6">
    <location>
        <position position="191"/>
    </location>
</feature>
<dbReference type="InterPro" id="IPR000644">
    <property type="entry name" value="CBS_dom"/>
</dbReference>
<dbReference type="PANTHER" id="PTHR42745">
    <property type="match status" value="1"/>
</dbReference>
<keyword evidence="10" id="KW-0413">Isomerase</keyword>
<dbReference type="InterPro" id="IPR046342">
    <property type="entry name" value="CBS_dom_sf"/>
</dbReference>
<keyword evidence="5" id="KW-0479">Metal-binding</keyword>
<protein>
    <submittedName>
        <fullName evidence="10">Arabinose-5-phosphate isomerase</fullName>
        <ecNumber evidence="10">5.3.1.13</ecNumber>
    </submittedName>
</protein>
<evidence type="ECO:0000256" key="2">
    <source>
        <dbReference type="ARBA" id="ARBA00022737"/>
    </source>
</evidence>
<dbReference type="GO" id="GO:0005975">
    <property type="term" value="P:carbohydrate metabolic process"/>
    <property type="evidence" value="ECO:0007669"/>
    <property type="project" value="InterPro"/>
</dbReference>
<dbReference type="InterPro" id="IPR046348">
    <property type="entry name" value="SIS_dom_sf"/>
</dbReference>
<dbReference type="InterPro" id="IPR035474">
    <property type="entry name" value="SIS_Kpsf"/>
</dbReference>
<evidence type="ECO:0000256" key="7">
    <source>
        <dbReference type="PROSITE-ProRule" id="PRU00703"/>
    </source>
</evidence>
<keyword evidence="3 7" id="KW-0129">CBS domain</keyword>
<comment type="similarity">
    <text evidence="1 4">Belongs to the SIS family. GutQ/KpsF subfamily.</text>
</comment>
<evidence type="ECO:0000256" key="3">
    <source>
        <dbReference type="ARBA" id="ARBA00023122"/>
    </source>
</evidence>
<feature type="site" description="Catalytically relevant" evidence="6">
    <location>
        <position position="57"/>
    </location>
</feature>
<gene>
    <name evidence="10" type="ORF">GGD90_001288</name>
</gene>
<keyword evidence="11" id="KW-1185">Reference proteome</keyword>
<dbReference type="PROSITE" id="PS51464">
    <property type="entry name" value="SIS"/>
    <property type="match status" value="1"/>
</dbReference>
<dbReference type="SUPFAM" id="SSF53697">
    <property type="entry name" value="SIS domain"/>
    <property type="match status" value="1"/>
</dbReference>
<feature type="domain" description="CBS" evidence="8">
    <location>
        <begin position="275"/>
        <end position="327"/>
    </location>
</feature>
<keyword evidence="2" id="KW-0677">Repeat</keyword>
<sequence length="327" mass="33939">MNQTQSSSPALTLARQVLRIEANAVSALAERIDGSFDAAVALILSRRGRVIVSGIGKSGHIGRKIASTLASTGTPAYFVHPAEAIHGDLGMITRDDALIALSNSGEASELLTIVPIVKREGAKLIAITGNAASSLAREADVHLDAGVAQEACPLNLAPTASTTAALALGDALAVALLDARGFSATDFARSHPGGSLGRRLLTHVRDVMRAGEDVPAVVPEASVADAILEISRGGIGMTVIVSPQLQVLGIFTDGDLRRAFAQNIDLRGLTIGEVMGARPRCIGPDKLAVEAVEMMEQFKINQVPVVDDAGALIGALNMHDLFKAKVI</sequence>
<evidence type="ECO:0000259" key="8">
    <source>
        <dbReference type="PROSITE" id="PS51371"/>
    </source>
</evidence>
<evidence type="ECO:0000256" key="4">
    <source>
        <dbReference type="PIRNR" id="PIRNR004692"/>
    </source>
</evidence>
<dbReference type="InterPro" id="IPR001347">
    <property type="entry name" value="SIS_dom"/>
</dbReference>
<keyword evidence="5" id="KW-0862">Zinc</keyword>
<dbReference type="NCBIfam" id="TIGR00393">
    <property type="entry name" value="kpsF"/>
    <property type="match status" value="1"/>
</dbReference>
<feature type="domain" description="CBS" evidence="8">
    <location>
        <begin position="208"/>
        <end position="266"/>
    </location>
</feature>
<dbReference type="InterPro" id="IPR050986">
    <property type="entry name" value="GutQ/KpsF_isomerases"/>
</dbReference>
<evidence type="ECO:0000313" key="10">
    <source>
        <dbReference type="EMBL" id="MBB4246925.1"/>
    </source>
</evidence>
<dbReference type="Gene3D" id="3.10.580.10">
    <property type="entry name" value="CBS-domain"/>
    <property type="match status" value="1"/>
</dbReference>
<dbReference type="PROSITE" id="PS51371">
    <property type="entry name" value="CBS"/>
    <property type="match status" value="2"/>
</dbReference>
<feature type="site" description="Catalytically relevant" evidence="6">
    <location>
        <position position="109"/>
    </location>
</feature>
<dbReference type="CDD" id="cd05014">
    <property type="entry name" value="SIS_Kpsf"/>
    <property type="match status" value="1"/>
</dbReference>
<comment type="caution">
    <text evidence="10">The sequence shown here is derived from an EMBL/GenBank/DDBJ whole genome shotgun (WGS) entry which is preliminary data.</text>
</comment>
<reference evidence="10 11" key="1">
    <citation type="submission" date="2020-08" db="EMBL/GenBank/DDBJ databases">
        <title>Genome sequencing of Purple Non-Sulfur Bacteria from various extreme environments.</title>
        <authorList>
            <person name="Mayer M."/>
        </authorList>
    </citation>
    <scope>NUCLEOTIDE SEQUENCE [LARGE SCALE GENOMIC DNA]</scope>
    <source>
        <strain evidence="10 11">2761</strain>
    </source>
</reference>
<proteinExistence type="inferred from homology"/>
<name>A0A840G4T8_RHOTE</name>
<accession>A0A840G4T8</accession>
<evidence type="ECO:0000256" key="1">
    <source>
        <dbReference type="ARBA" id="ARBA00008165"/>
    </source>
</evidence>
<evidence type="ECO:0000259" key="9">
    <source>
        <dbReference type="PROSITE" id="PS51464"/>
    </source>
</evidence>
<feature type="site" description="Catalytically relevant" evidence="6">
    <location>
        <position position="150"/>
    </location>
</feature>
<dbReference type="InterPro" id="IPR004800">
    <property type="entry name" value="KdsD/KpsF-type"/>
</dbReference>
<evidence type="ECO:0000313" key="11">
    <source>
        <dbReference type="Proteomes" id="UP000587070"/>
    </source>
</evidence>
<evidence type="ECO:0000256" key="5">
    <source>
        <dbReference type="PIRSR" id="PIRSR004692-2"/>
    </source>
</evidence>
<dbReference type="EC" id="5.3.1.13" evidence="10"/>
<dbReference type="Gene3D" id="3.40.50.10490">
    <property type="entry name" value="Glucose-6-phosphate isomerase like protein, domain 1"/>
    <property type="match status" value="1"/>
</dbReference>
<dbReference type="GO" id="GO:0046872">
    <property type="term" value="F:metal ion binding"/>
    <property type="evidence" value="ECO:0007669"/>
    <property type="project" value="UniProtKB-KW"/>
</dbReference>
<dbReference type="SMART" id="SM00116">
    <property type="entry name" value="CBS"/>
    <property type="match status" value="2"/>
</dbReference>
<dbReference type="EMBL" id="JACIGE010000003">
    <property type="protein sequence ID" value="MBB4246925.1"/>
    <property type="molecule type" value="Genomic_DNA"/>
</dbReference>
<dbReference type="Proteomes" id="UP000587070">
    <property type="component" value="Unassembled WGS sequence"/>
</dbReference>
<dbReference type="PIRSF" id="PIRSF004692">
    <property type="entry name" value="KdsD_KpsF"/>
    <property type="match status" value="1"/>
</dbReference>
<dbReference type="GO" id="GO:0097367">
    <property type="term" value="F:carbohydrate derivative binding"/>
    <property type="evidence" value="ECO:0007669"/>
    <property type="project" value="InterPro"/>
</dbReference>